<dbReference type="InterPro" id="IPR000210">
    <property type="entry name" value="BTB/POZ_dom"/>
</dbReference>
<keyword evidence="2" id="KW-1185">Reference proteome</keyword>
<dbReference type="PROSITE" id="PS50097">
    <property type="entry name" value="BTB"/>
    <property type="match status" value="1"/>
</dbReference>
<accession>A0A914ZA02</accession>
<evidence type="ECO:0000313" key="2">
    <source>
        <dbReference type="Proteomes" id="UP000887577"/>
    </source>
</evidence>
<dbReference type="Gene3D" id="3.30.710.10">
    <property type="entry name" value="Potassium Channel Kv1.1, Chain A"/>
    <property type="match status" value="1"/>
</dbReference>
<feature type="domain" description="BTB" evidence="1">
    <location>
        <begin position="156"/>
        <end position="217"/>
    </location>
</feature>
<evidence type="ECO:0000313" key="3">
    <source>
        <dbReference type="WBParaSite" id="PSU_v2.g8615.t1"/>
    </source>
</evidence>
<sequence length="253" mass="29481">MSTTARRLVARSSIKFDVEKLKALKLGETAECQYQPFEGIIIDCSVQYLLQEKYNCKYEIMLKCKTHKLTHRLIQRKDDQNRYEEAEFHISESNIINMEFFPNRQAEGWTTTNGEESVVTFYQKTFEEKCDSTPLIITVYQREKSMQDKMDDHGPTDASIKTLDGKIVKVHKNILGAKSDIFKAMFDAENEIDVNYNAETIYDVMFFVYENGIRMMYGTTCGDLLKFGKEYEMAGFMEKYLGFLEKMKAEFAV</sequence>
<proteinExistence type="predicted"/>
<dbReference type="InterPro" id="IPR011333">
    <property type="entry name" value="SKP1/BTB/POZ_sf"/>
</dbReference>
<dbReference type="SUPFAM" id="SSF54695">
    <property type="entry name" value="POZ domain"/>
    <property type="match status" value="1"/>
</dbReference>
<reference evidence="3" key="1">
    <citation type="submission" date="2022-11" db="UniProtKB">
        <authorList>
            <consortium name="WormBaseParasite"/>
        </authorList>
    </citation>
    <scope>IDENTIFICATION</scope>
</reference>
<dbReference type="WBParaSite" id="PSU_v2.g8615.t1">
    <property type="protein sequence ID" value="PSU_v2.g8615.t1"/>
    <property type="gene ID" value="PSU_v2.g8615"/>
</dbReference>
<dbReference type="Proteomes" id="UP000887577">
    <property type="component" value="Unplaced"/>
</dbReference>
<dbReference type="Pfam" id="PF00651">
    <property type="entry name" value="BTB"/>
    <property type="match status" value="1"/>
</dbReference>
<organism evidence="2 3">
    <name type="scientific">Panagrolaimus superbus</name>
    <dbReference type="NCBI Taxonomy" id="310955"/>
    <lineage>
        <taxon>Eukaryota</taxon>
        <taxon>Metazoa</taxon>
        <taxon>Ecdysozoa</taxon>
        <taxon>Nematoda</taxon>
        <taxon>Chromadorea</taxon>
        <taxon>Rhabditida</taxon>
        <taxon>Tylenchina</taxon>
        <taxon>Panagrolaimomorpha</taxon>
        <taxon>Panagrolaimoidea</taxon>
        <taxon>Panagrolaimidae</taxon>
        <taxon>Panagrolaimus</taxon>
    </lineage>
</organism>
<name>A0A914ZA02_9BILA</name>
<protein>
    <submittedName>
        <fullName evidence="3">BTB domain-containing protein</fullName>
    </submittedName>
</protein>
<evidence type="ECO:0000259" key="1">
    <source>
        <dbReference type="PROSITE" id="PS50097"/>
    </source>
</evidence>
<dbReference type="AlphaFoldDB" id="A0A914ZA02"/>
<dbReference type="CDD" id="cd18186">
    <property type="entry name" value="BTB_POZ_ZBTB_KLHL-like"/>
    <property type="match status" value="1"/>
</dbReference>